<evidence type="ECO:0000259" key="10">
    <source>
        <dbReference type="PROSITE" id="PS50156"/>
    </source>
</evidence>
<dbReference type="InterPro" id="IPR000731">
    <property type="entry name" value="SSD"/>
</dbReference>
<feature type="transmembrane region" description="Helical" evidence="9">
    <location>
        <begin position="216"/>
        <end position="240"/>
    </location>
</feature>
<dbReference type="Proteomes" id="UP000503297">
    <property type="component" value="Chromosome"/>
</dbReference>
<feature type="transmembrane region" description="Helical" evidence="9">
    <location>
        <begin position="649"/>
        <end position="669"/>
    </location>
</feature>
<name>A0A6M8IW63_9ACTN</name>
<protein>
    <submittedName>
        <fullName evidence="11">MMPL family transporter</fullName>
    </submittedName>
</protein>
<feature type="transmembrane region" description="Helical" evidence="9">
    <location>
        <begin position="753"/>
        <end position="776"/>
    </location>
</feature>
<comment type="subcellular location">
    <subcellularLocation>
        <location evidence="1">Cell membrane</location>
        <topology evidence="1">Multi-pass membrane protein</topology>
    </subcellularLocation>
</comment>
<gene>
    <name evidence="11" type="ORF">HLV38_01235</name>
</gene>
<feature type="transmembrane region" description="Helical" evidence="9">
    <location>
        <begin position="261"/>
        <end position="286"/>
    </location>
</feature>
<feature type="transmembrane region" description="Helical" evidence="9">
    <location>
        <begin position="342"/>
        <end position="360"/>
    </location>
</feature>
<keyword evidence="5 9" id="KW-1133">Transmembrane helix</keyword>
<keyword evidence="4 9" id="KW-0812">Transmembrane</keyword>
<proteinExistence type="inferred from homology"/>
<feature type="compositionally biased region" description="Basic and acidic residues" evidence="8">
    <location>
        <begin position="478"/>
        <end position="487"/>
    </location>
</feature>
<dbReference type="RefSeq" id="WP_173163572.1">
    <property type="nucleotide sequence ID" value="NZ_CP053716.1"/>
</dbReference>
<dbReference type="PROSITE" id="PS50156">
    <property type="entry name" value="SSD"/>
    <property type="match status" value="1"/>
</dbReference>
<feature type="transmembrane region" description="Helical" evidence="9">
    <location>
        <begin position="623"/>
        <end position="642"/>
    </location>
</feature>
<evidence type="ECO:0000313" key="11">
    <source>
        <dbReference type="EMBL" id="QKF06895.1"/>
    </source>
</evidence>
<dbReference type="PANTHER" id="PTHR33406">
    <property type="entry name" value="MEMBRANE PROTEIN MJ1562-RELATED"/>
    <property type="match status" value="1"/>
</dbReference>
<evidence type="ECO:0000256" key="5">
    <source>
        <dbReference type="ARBA" id="ARBA00022989"/>
    </source>
</evidence>
<dbReference type="AlphaFoldDB" id="A0A6M8IW63"/>
<dbReference type="InterPro" id="IPR050545">
    <property type="entry name" value="Mycobact_MmpL"/>
</dbReference>
<dbReference type="SUPFAM" id="SSF82866">
    <property type="entry name" value="Multidrug efflux transporter AcrB transmembrane domain"/>
    <property type="match status" value="2"/>
</dbReference>
<evidence type="ECO:0000256" key="6">
    <source>
        <dbReference type="ARBA" id="ARBA00023136"/>
    </source>
</evidence>
<accession>A0A6M8IW63</accession>
<keyword evidence="12" id="KW-1185">Reference proteome</keyword>
<sequence>MEKLSRFLTAHAGLILALYLGLAIASALAIPLAHVNRDLSAYLPSSLQSTEALQLMRQQFGSETSATVMVKGASDEQLADVAAALERVDGVGSVRFDASDSLMRADDYARMTLSLRAGTYDERAAAILDDLRQALRDQGFDPNAGEGQNAFVGGPAVQANDDNLSITLAIACVLLTLILFVMARSWIEPFMFLGTIGVAIVLGMGTNALLPDVSKLTFSIAAILQLVLSMDYSIMLTDAYREQRARTDSPHDAMARALSRTATAIASSSATTVAGLLCMVAMSFAIGPDLGIVLAKGVLFSLLVVFTLLPACIVLLDRALLRTAKPAPRPQMSAYARMQHRGRAALAVGMVVLVAAGFGLKSTLEGSFYTAPATADDKAIDERFPALTNLAALYPRGQEDAAARALERIEALDGVVWAEGLANTLDRKRDVAELSQATGLDEAVIARIAFASAHPDQAAALAAAATGSETAGPNGSADGREDGRADRSAPAATPTAPPASTNQATPTAPPFPAEPVSMSLTELVEAAAALAAPDSPLVASASDEDRARLNAARKRLDEARDAMQGAQWSRLALTLDAGPESATSRTLVADVRRILADEFEGEARLAGDAALTSEAPAVFSKDLTLVTLLTIGCIFAIVLATFRSIPLALALVALIQGSINLTCGLTSAFGVSTYYVALVIVQAILMGATIDYAILYTQNYRLARAHLDVRASIQRALAQSVGTIATSGGILLTATLTLGLVSSDPTTAQVCLTLARGTAVAVASIVLLLPGTLATLDRFARPKSLAAGKNEQSAGGDA</sequence>
<keyword evidence="3" id="KW-1003">Cell membrane</keyword>
<keyword evidence="6 9" id="KW-0472">Membrane</keyword>
<feature type="transmembrane region" description="Helical" evidence="9">
    <location>
        <begin position="716"/>
        <end position="741"/>
    </location>
</feature>
<feature type="transmembrane region" description="Helical" evidence="9">
    <location>
        <begin position="164"/>
        <end position="183"/>
    </location>
</feature>
<dbReference type="PANTHER" id="PTHR33406:SF6">
    <property type="entry name" value="MEMBRANE PROTEIN YDGH-RELATED"/>
    <property type="match status" value="1"/>
</dbReference>
<dbReference type="Gene3D" id="1.20.1640.10">
    <property type="entry name" value="Multidrug efflux transporter AcrB transmembrane domain"/>
    <property type="match status" value="2"/>
</dbReference>
<feature type="domain" description="SSD" evidence="10">
    <location>
        <begin position="192"/>
        <end position="315"/>
    </location>
</feature>
<evidence type="ECO:0000256" key="1">
    <source>
        <dbReference type="ARBA" id="ARBA00004651"/>
    </source>
</evidence>
<feature type="coiled-coil region" evidence="7">
    <location>
        <begin position="542"/>
        <end position="569"/>
    </location>
</feature>
<evidence type="ECO:0000256" key="7">
    <source>
        <dbReference type="SAM" id="Coils"/>
    </source>
</evidence>
<dbReference type="GO" id="GO:0005886">
    <property type="term" value="C:plasma membrane"/>
    <property type="evidence" value="ECO:0007669"/>
    <property type="project" value="UniProtKB-SubCell"/>
</dbReference>
<evidence type="ECO:0000256" key="3">
    <source>
        <dbReference type="ARBA" id="ARBA00022475"/>
    </source>
</evidence>
<comment type="similarity">
    <text evidence="2">Belongs to the resistance-nodulation-cell division (RND) (TC 2.A.6) family. MmpL subfamily.</text>
</comment>
<dbReference type="KEGG" id="bwa:HLV38_01235"/>
<evidence type="ECO:0000256" key="2">
    <source>
        <dbReference type="ARBA" id="ARBA00010157"/>
    </source>
</evidence>
<evidence type="ECO:0000313" key="12">
    <source>
        <dbReference type="Proteomes" id="UP000503297"/>
    </source>
</evidence>
<dbReference type="InterPro" id="IPR004869">
    <property type="entry name" value="MMPL_dom"/>
</dbReference>
<feature type="compositionally biased region" description="Low complexity" evidence="8">
    <location>
        <begin position="489"/>
        <end position="506"/>
    </location>
</feature>
<feature type="region of interest" description="Disordered" evidence="8">
    <location>
        <begin position="461"/>
        <end position="515"/>
    </location>
</feature>
<feature type="transmembrane region" description="Helical" evidence="9">
    <location>
        <begin position="190"/>
        <end position="210"/>
    </location>
</feature>
<organism evidence="11 12">
    <name type="scientific">Berryella wangjianweii</name>
    <dbReference type="NCBI Taxonomy" id="2734634"/>
    <lineage>
        <taxon>Bacteria</taxon>
        <taxon>Bacillati</taxon>
        <taxon>Actinomycetota</taxon>
        <taxon>Coriobacteriia</taxon>
        <taxon>Eggerthellales</taxon>
        <taxon>Eggerthellaceae</taxon>
        <taxon>Berryella</taxon>
    </lineage>
</organism>
<keyword evidence="7" id="KW-0175">Coiled coil</keyword>
<feature type="transmembrane region" description="Helical" evidence="9">
    <location>
        <begin position="298"/>
        <end position="321"/>
    </location>
</feature>
<evidence type="ECO:0000256" key="4">
    <source>
        <dbReference type="ARBA" id="ARBA00022692"/>
    </source>
</evidence>
<dbReference type="Pfam" id="PF03176">
    <property type="entry name" value="MMPL"/>
    <property type="match status" value="2"/>
</dbReference>
<dbReference type="EMBL" id="CP053716">
    <property type="protein sequence ID" value="QKF06895.1"/>
    <property type="molecule type" value="Genomic_DNA"/>
</dbReference>
<reference evidence="12" key="1">
    <citation type="submission" date="2020-05" db="EMBL/GenBank/DDBJ databases">
        <title>Novel species in genus Nocardioides.</title>
        <authorList>
            <person name="Zhang G."/>
        </authorList>
    </citation>
    <scope>NUCLEOTIDE SEQUENCE [LARGE SCALE GENOMIC DNA]</scope>
    <source>
        <strain evidence="12">zg-1050</strain>
    </source>
</reference>
<feature type="transmembrane region" description="Helical" evidence="9">
    <location>
        <begin position="675"/>
        <end position="695"/>
    </location>
</feature>
<evidence type="ECO:0000256" key="9">
    <source>
        <dbReference type="SAM" id="Phobius"/>
    </source>
</evidence>
<evidence type="ECO:0000256" key="8">
    <source>
        <dbReference type="SAM" id="MobiDB-lite"/>
    </source>
</evidence>